<keyword evidence="11" id="KW-0503">Monooxygenase</keyword>
<reference evidence="14" key="1">
    <citation type="submission" date="2022-07" db="EMBL/GenBank/DDBJ databases">
        <title>Genome Sequence of Physisporinus lineatus.</title>
        <authorList>
            <person name="Buettner E."/>
        </authorList>
    </citation>
    <scope>NUCLEOTIDE SEQUENCE</scope>
    <source>
        <strain evidence="14">VT162</strain>
    </source>
</reference>
<dbReference type="PANTHER" id="PTHR46300">
    <property type="entry name" value="P450, PUTATIVE (EUROFUNG)-RELATED-RELATED"/>
    <property type="match status" value="1"/>
</dbReference>
<comment type="cofactor">
    <cofactor evidence="1 13">
        <name>heme</name>
        <dbReference type="ChEBI" id="CHEBI:30413"/>
    </cofactor>
</comment>
<dbReference type="Gene3D" id="1.10.630.10">
    <property type="entry name" value="Cytochrome P450"/>
    <property type="match status" value="1"/>
</dbReference>
<evidence type="ECO:0000256" key="13">
    <source>
        <dbReference type="PIRSR" id="PIRSR602401-1"/>
    </source>
</evidence>
<gene>
    <name evidence="14" type="ORF">NLI96_g4612</name>
</gene>
<dbReference type="SUPFAM" id="SSF48264">
    <property type="entry name" value="Cytochrome P450"/>
    <property type="match status" value="1"/>
</dbReference>
<evidence type="ECO:0000313" key="14">
    <source>
        <dbReference type="EMBL" id="KAJ3485912.1"/>
    </source>
</evidence>
<comment type="similarity">
    <text evidence="4">Belongs to the cytochrome P450 family.</text>
</comment>
<evidence type="ECO:0000256" key="9">
    <source>
        <dbReference type="ARBA" id="ARBA00023002"/>
    </source>
</evidence>
<dbReference type="GO" id="GO:0020037">
    <property type="term" value="F:heme binding"/>
    <property type="evidence" value="ECO:0007669"/>
    <property type="project" value="InterPro"/>
</dbReference>
<organism evidence="14 15">
    <name type="scientific">Meripilus lineatus</name>
    <dbReference type="NCBI Taxonomy" id="2056292"/>
    <lineage>
        <taxon>Eukaryota</taxon>
        <taxon>Fungi</taxon>
        <taxon>Dikarya</taxon>
        <taxon>Basidiomycota</taxon>
        <taxon>Agaricomycotina</taxon>
        <taxon>Agaricomycetes</taxon>
        <taxon>Polyporales</taxon>
        <taxon>Meripilaceae</taxon>
        <taxon>Meripilus</taxon>
    </lineage>
</organism>
<accession>A0AAD5YHV3</accession>
<comment type="pathway">
    <text evidence="3">Secondary metabolite biosynthesis.</text>
</comment>
<keyword evidence="12" id="KW-0472">Membrane</keyword>
<dbReference type="CDD" id="cd11065">
    <property type="entry name" value="CYP64-like"/>
    <property type="match status" value="1"/>
</dbReference>
<sequence>MPLKDQPLVFHEWSKSHGDVIGFRGLGNSVVVLNSEQAARDLFDKRSATYSDRPRFPMLELMGWMDAVLFLPYGKDFHNSRRVLQQQLTRQGSAVFQDSQLRQASILVQRLFKTPERFEEHLKHYATAVVMEIAYGHQALSENDPYLQLANQMNDMVAGLGSSFANPVDFFPILKRLPSWSPGAWFIRYSRIQRPIYESISRYGFDQVRQQMALGTANPSFLSRHLEDLKREGRENDPGDLKCLMNSSWVIYAAGGDTTMGTLRTLVLALLLHPHVQKKAREEIDNVIGSRRLPDFSDRDSLPYTQCVANEVMRWHPVAPLGIPHRVMEDDVYREMFIPKGTTLIPNLLSMALDPKVYRDPHKFYPERFLPQPAGYSEPIPEFVFGFGRRYAIPRFDCVPVGMSVVPRICPGRYLAEASLWIVAATLLAVFDICPTKDEQGNDTLPTAEFTNAIVSHPLPFTCEFRARSELQKGLVST</sequence>
<dbReference type="PRINTS" id="PR00463">
    <property type="entry name" value="EP450I"/>
</dbReference>
<dbReference type="GO" id="GO:0016705">
    <property type="term" value="F:oxidoreductase activity, acting on paired donors, with incorporation or reduction of molecular oxygen"/>
    <property type="evidence" value="ECO:0007669"/>
    <property type="project" value="InterPro"/>
</dbReference>
<dbReference type="InterPro" id="IPR036396">
    <property type="entry name" value="Cyt_P450_sf"/>
</dbReference>
<dbReference type="InterPro" id="IPR002401">
    <property type="entry name" value="Cyt_P450_E_grp-I"/>
</dbReference>
<evidence type="ECO:0000256" key="4">
    <source>
        <dbReference type="ARBA" id="ARBA00010617"/>
    </source>
</evidence>
<keyword evidence="6" id="KW-0812">Transmembrane</keyword>
<protein>
    <recommendedName>
        <fullName evidence="16">Cytochrome P450</fullName>
    </recommendedName>
</protein>
<dbReference type="InterPro" id="IPR050364">
    <property type="entry name" value="Cytochrome_P450_fung"/>
</dbReference>
<proteinExistence type="inferred from homology"/>
<keyword evidence="10 13" id="KW-0408">Iron</keyword>
<dbReference type="InterPro" id="IPR001128">
    <property type="entry name" value="Cyt_P450"/>
</dbReference>
<evidence type="ECO:0000313" key="15">
    <source>
        <dbReference type="Proteomes" id="UP001212997"/>
    </source>
</evidence>
<evidence type="ECO:0000256" key="2">
    <source>
        <dbReference type="ARBA" id="ARBA00004370"/>
    </source>
</evidence>
<dbReference type="PRINTS" id="PR00385">
    <property type="entry name" value="P450"/>
</dbReference>
<dbReference type="PANTHER" id="PTHR46300:SF2">
    <property type="entry name" value="CYTOCHROME P450 MONOOXYGENASE ALNH-RELATED"/>
    <property type="match status" value="1"/>
</dbReference>
<evidence type="ECO:0000256" key="1">
    <source>
        <dbReference type="ARBA" id="ARBA00001971"/>
    </source>
</evidence>
<keyword evidence="7 13" id="KW-0479">Metal-binding</keyword>
<evidence type="ECO:0000256" key="10">
    <source>
        <dbReference type="ARBA" id="ARBA00023004"/>
    </source>
</evidence>
<name>A0AAD5YHV3_9APHY</name>
<comment type="subcellular location">
    <subcellularLocation>
        <location evidence="2">Membrane</location>
    </subcellularLocation>
</comment>
<evidence type="ECO:0000256" key="3">
    <source>
        <dbReference type="ARBA" id="ARBA00005179"/>
    </source>
</evidence>
<evidence type="ECO:0000256" key="6">
    <source>
        <dbReference type="ARBA" id="ARBA00022692"/>
    </source>
</evidence>
<evidence type="ECO:0000256" key="5">
    <source>
        <dbReference type="ARBA" id="ARBA00022617"/>
    </source>
</evidence>
<dbReference type="Proteomes" id="UP001212997">
    <property type="component" value="Unassembled WGS sequence"/>
</dbReference>
<feature type="binding site" description="axial binding residue" evidence="13">
    <location>
        <position position="410"/>
    </location>
    <ligand>
        <name>heme</name>
        <dbReference type="ChEBI" id="CHEBI:30413"/>
    </ligand>
    <ligandPart>
        <name>Fe</name>
        <dbReference type="ChEBI" id="CHEBI:18248"/>
    </ligandPart>
</feature>
<dbReference type="GO" id="GO:0016020">
    <property type="term" value="C:membrane"/>
    <property type="evidence" value="ECO:0007669"/>
    <property type="project" value="UniProtKB-SubCell"/>
</dbReference>
<dbReference type="GO" id="GO:0004497">
    <property type="term" value="F:monooxygenase activity"/>
    <property type="evidence" value="ECO:0007669"/>
    <property type="project" value="UniProtKB-KW"/>
</dbReference>
<keyword evidence="15" id="KW-1185">Reference proteome</keyword>
<dbReference type="Pfam" id="PF00067">
    <property type="entry name" value="p450"/>
    <property type="match status" value="1"/>
</dbReference>
<keyword evidence="8" id="KW-1133">Transmembrane helix</keyword>
<evidence type="ECO:0000256" key="11">
    <source>
        <dbReference type="ARBA" id="ARBA00023033"/>
    </source>
</evidence>
<evidence type="ECO:0000256" key="7">
    <source>
        <dbReference type="ARBA" id="ARBA00022723"/>
    </source>
</evidence>
<keyword evidence="5 13" id="KW-0349">Heme</keyword>
<keyword evidence="9" id="KW-0560">Oxidoreductase</keyword>
<evidence type="ECO:0000256" key="8">
    <source>
        <dbReference type="ARBA" id="ARBA00022989"/>
    </source>
</evidence>
<evidence type="ECO:0008006" key="16">
    <source>
        <dbReference type="Google" id="ProtNLM"/>
    </source>
</evidence>
<dbReference type="EMBL" id="JANAWD010000138">
    <property type="protein sequence ID" value="KAJ3485912.1"/>
    <property type="molecule type" value="Genomic_DNA"/>
</dbReference>
<evidence type="ECO:0000256" key="12">
    <source>
        <dbReference type="ARBA" id="ARBA00023136"/>
    </source>
</evidence>
<dbReference type="GO" id="GO:0005506">
    <property type="term" value="F:iron ion binding"/>
    <property type="evidence" value="ECO:0007669"/>
    <property type="project" value="InterPro"/>
</dbReference>
<comment type="caution">
    <text evidence="14">The sequence shown here is derived from an EMBL/GenBank/DDBJ whole genome shotgun (WGS) entry which is preliminary data.</text>
</comment>
<dbReference type="AlphaFoldDB" id="A0AAD5YHV3"/>